<dbReference type="AlphaFoldDB" id="G4ZT84"/>
<protein>
    <submittedName>
        <fullName evidence="1">Uncharacterized protein</fullName>
    </submittedName>
</protein>
<dbReference type="Proteomes" id="UP000002640">
    <property type="component" value="Unassembled WGS sequence"/>
</dbReference>
<accession>G4ZT84</accession>
<dbReference type="InParanoid" id="G4ZT84"/>
<organism evidence="1 2">
    <name type="scientific">Phytophthora sojae (strain P6497)</name>
    <name type="common">Soybean stem and root rot agent</name>
    <name type="synonym">Phytophthora megasperma f. sp. glycines</name>
    <dbReference type="NCBI Taxonomy" id="1094619"/>
    <lineage>
        <taxon>Eukaryota</taxon>
        <taxon>Sar</taxon>
        <taxon>Stramenopiles</taxon>
        <taxon>Oomycota</taxon>
        <taxon>Peronosporomycetes</taxon>
        <taxon>Peronosporales</taxon>
        <taxon>Peronosporaceae</taxon>
        <taxon>Phytophthora</taxon>
    </lineage>
</organism>
<keyword evidence="2" id="KW-1185">Reference proteome</keyword>
<gene>
    <name evidence="1" type="ORF">PHYSODRAFT_302848</name>
</gene>
<reference evidence="1 2" key="1">
    <citation type="journal article" date="2006" name="Science">
        <title>Phytophthora genome sequences uncover evolutionary origins and mechanisms of pathogenesis.</title>
        <authorList>
            <person name="Tyler B.M."/>
            <person name="Tripathy S."/>
            <person name="Zhang X."/>
            <person name="Dehal P."/>
            <person name="Jiang R.H."/>
            <person name="Aerts A."/>
            <person name="Arredondo F.D."/>
            <person name="Baxter L."/>
            <person name="Bensasson D."/>
            <person name="Beynon J.L."/>
            <person name="Chapman J."/>
            <person name="Damasceno C.M."/>
            <person name="Dorrance A.E."/>
            <person name="Dou D."/>
            <person name="Dickerman A.W."/>
            <person name="Dubchak I.L."/>
            <person name="Garbelotto M."/>
            <person name="Gijzen M."/>
            <person name="Gordon S.G."/>
            <person name="Govers F."/>
            <person name="Grunwald N.J."/>
            <person name="Huang W."/>
            <person name="Ivors K.L."/>
            <person name="Jones R.W."/>
            <person name="Kamoun S."/>
            <person name="Krampis K."/>
            <person name="Lamour K.H."/>
            <person name="Lee M.K."/>
            <person name="McDonald W.H."/>
            <person name="Medina M."/>
            <person name="Meijer H.J."/>
            <person name="Nordberg E.K."/>
            <person name="Maclean D.J."/>
            <person name="Ospina-Giraldo M.D."/>
            <person name="Morris P.F."/>
            <person name="Phuntumart V."/>
            <person name="Putnam N.H."/>
            <person name="Rash S."/>
            <person name="Rose J.K."/>
            <person name="Sakihama Y."/>
            <person name="Salamov A.A."/>
            <person name="Savidor A."/>
            <person name="Scheuring C.F."/>
            <person name="Smith B.M."/>
            <person name="Sobral B.W."/>
            <person name="Terry A."/>
            <person name="Torto-Alalibo T.A."/>
            <person name="Win J."/>
            <person name="Xu Z."/>
            <person name="Zhang H."/>
            <person name="Grigoriev I.V."/>
            <person name="Rokhsar D.S."/>
            <person name="Boore J.L."/>
        </authorList>
    </citation>
    <scope>NUCLEOTIDE SEQUENCE [LARGE SCALE GENOMIC DNA]</scope>
    <source>
        <strain evidence="1 2">P6497</strain>
    </source>
</reference>
<evidence type="ECO:0000313" key="2">
    <source>
        <dbReference type="Proteomes" id="UP000002640"/>
    </source>
</evidence>
<dbReference type="RefSeq" id="XP_009530545.1">
    <property type="nucleotide sequence ID" value="XM_009532250.1"/>
</dbReference>
<dbReference type="GeneID" id="20642187"/>
<sequence length="458" mass="50884">MRLRCSRASNRAFVAICSAIAALSAESHLESFHMDSEGSGRWPWLIYAICGGTSGVVVPCVEIRKGALTKTDILAMRAALRANYPQPASEADRNSSHQYGFVEIDERTELRLSGAFDGDGGSVLVACACRCRALFDSNDSEWVNLVVPGYGACKAKLGDRGVRFAADAGRPACLEKRLKGALELFYVEFETPGVLIDVLVLVTRGLCSLKLYFKAEDTTAASHVDLCTLARACPNLLHLCLRYATVVVSEHDAALRLWSVKTIELDECSNTLADLVGCLRDPELRIAREVVQLKVTPRKNEVFVEEEVRELMTHDGEFPPLVKEKLPRSSKSAVISVVTAAIWSTKPIYGMDSYILSLIFAFASTPTQRSIAYRFLYSWNTKLVWNSFALQGEVRNLVTYDRDCLPLVKTKLRLDILEVAIWFAFESFDLNIGFSMKLLREAVDLFTISAASKYFEVQ</sequence>
<name>G4ZT84_PHYSP</name>
<proteinExistence type="predicted"/>
<dbReference type="EMBL" id="JH159156">
    <property type="protein sequence ID" value="EGZ13116.1"/>
    <property type="molecule type" value="Genomic_DNA"/>
</dbReference>
<evidence type="ECO:0000313" key="1">
    <source>
        <dbReference type="EMBL" id="EGZ13116.1"/>
    </source>
</evidence>
<dbReference type="KEGG" id="psoj:PHYSODRAFT_302848"/>